<dbReference type="AlphaFoldDB" id="A0A1H8ABA9"/>
<accession>A0A1H8ABA9</accession>
<dbReference type="Proteomes" id="UP000198984">
    <property type="component" value="Unassembled WGS sequence"/>
</dbReference>
<gene>
    <name evidence="1" type="ORF">SAMN04488505_105379</name>
</gene>
<protein>
    <submittedName>
        <fullName evidence="1">Uncharacterized protein</fullName>
    </submittedName>
</protein>
<organism evidence="1 2">
    <name type="scientific">Chitinophaga rupis</name>
    <dbReference type="NCBI Taxonomy" id="573321"/>
    <lineage>
        <taxon>Bacteria</taxon>
        <taxon>Pseudomonadati</taxon>
        <taxon>Bacteroidota</taxon>
        <taxon>Chitinophagia</taxon>
        <taxon>Chitinophagales</taxon>
        <taxon>Chitinophagaceae</taxon>
        <taxon>Chitinophaga</taxon>
    </lineage>
</organism>
<proteinExistence type="predicted"/>
<reference evidence="1 2" key="1">
    <citation type="submission" date="2016-10" db="EMBL/GenBank/DDBJ databases">
        <authorList>
            <person name="de Groot N.N."/>
        </authorList>
    </citation>
    <scope>NUCLEOTIDE SEQUENCE [LARGE SCALE GENOMIC DNA]</scope>
    <source>
        <strain evidence="1 2">DSM 21039</strain>
    </source>
</reference>
<name>A0A1H8ABA9_9BACT</name>
<dbReference type="STRING" id="573321.SAMN04488505_105379"/>
<keyword evidence="2" id="KW-1185">Reference proteome</keyword>
<dbReference type="RefSeq" id="WP_089917076.1">
    <property type="nucleotide sequence ID" value="NZ_FOBB01000005.1"/>
</dbReference>
<sequence length="729" mass="80022">MQSQPRKAVPQTAPTAKVPATIAPAGAAAAADDNAGLRSQQHWLLLKNPNYFGIQDKDSPLNQLFKPEVNIQYNTFYEQVTCVSYKPDIQRLSAIVKVKQGYGYSGGPCTPGSKEYVRFYVSYDNGTSWEDEGVVDFNIHDFGANEDLCYELFTTFTPKKRSCCDKKPVLPRARAILSWNQPPPAGAPFWIPIWGNVLDANIQAAPRTGFICLLDDILGNVGVKLDEKQFDQVEKNLPPLEYTAVAKENYSLAEISKIYGKEVEPARKGYSFVSNALFTKAAITAPQYELLKKYELDLSDIIGVLQQQQFNTTYEEVSCVGLNREFDTLNAAIQIKRNAGYSGNLCSKGSKEYLAYYMDFGGGWVYMGTSSVTVHDIPIPDGGLWYNAPLKIVLDPYQKEWCQTGKAKVRVILSWNYVPPVDPNWVAPWGDREECTVEIKPLPQGVPNGQLKPFIELLGGMPVDLISGVTGEANGLHTLGFTAVQSPFGGNTTLRGRFFNQNTHNFRYRIRVIEPGTSEHSVMSPVHIKTDTFGTISPAITLTPDANGWMPYLANPSSNTFIVDDLFGSFVPAQNGVHYIKIEFEDVSLGGVFYNSQWVKFLADVHAPDVDVTITSGGGDCGDFPPGSSISGTYQMLDNDADSLSLYITPAAAGTTITIDGLPTASLAYGSGLFPLPNNGKSGTWTLQTTANVTPPCGYNIWIQGHDRTIVGSSQYGYYNYMPKGFCLG</sequence>
<dbReference type="EMBL" id="FOBB01000005">
    <property type="protein sequence ID" value="SEM67861.1"/>
    <property type="molecule type" value="Genomic_DNA"/>
</dbReference>
<evidence type="ECO:0000313" key="2">
    <source>
        <dbReference type="Proteomes" id="UP000198984"/>
    </source>
</evidence>
<dbReference type="OrthoDB" id="9156778at2"/>
<evidence type="ECO:0000313" key="1">
    <source>
        <dbReference type="EMBL" id="SEM67861.1"/>
    </source>
</evidence>